<proteinExistence type="predicted"/>
<dbReference type="RefSeq" id="WP_368410904.1">
    <property type="nucleotide sequence ID" value="NZ_CP119993.1"/>
</dbReference>
<dbReference type="GeneID" id="79317789"/>
<feature type="domain" description="HTH marR-type" evidence="1">
    <location>
        <begin position="27"/>
        <end position="74"/>
    </location>
</feature>
<dbReference type="Gene3D" id="1.10.10.10">
    <property type="entry name" value="Winged helix-like DNA-binding domain superfamily/Winged helix DNA-binding domain"/>
    <property type="match status" value="1"/>
</dbReference>
<dbReference type="InterPro" id="IPR000835">
    <property type="entry name" value="HTH_MarR-typ"/>
</dbReference>
<accession>A0ABD6AEX4</accession>
<dbReference type="SUPFAM" id="SSF46785">
    <property type="entry name" value="Winged helix' DNA-binding domain"/>
    <property type="match status" value="1"/>
</dbReference>
<dbReference type="AlphaFoldDB" id="A0ABD6AEX4"/>
<reference evidence="2 3" key="1">
    <citation type="journal article" date="2019" name="Int. J. Syst. Evol. Microbiol.">
        <title>The Global Catalogue of Microorganisms (GCM) 10K type strain sequencing project: providing services to taxonomists for standard genome sequencing and annotation.</title>
        <authorList>
            <consortium name="The Broad Institute Genomics Platform"/>
            <consortium name="The Broad Institute Genome Sequencing Center for Infectious Disease"/>
            <person name="Wu L."/>
            <person name="Ma J."/>
        </authorList>
    </citation>
    <scope>NUCLEOTIDE SEQUENCE [LARGE SCALE GENOMIC DNA]</scope>
    <source>
        <strain evidence="2 3">PSR21</strain>
    </source>
</reference>
<dbReference type="EMBL" id="JBHTBF010000003">
    <property type="protein sequence ID" value="MFC7319022.1"/>
    <property type="molecule type" value="Genomic_DNA"/>
</dbReference>
<organism evidence="2 3">
    <name type="scientific">Halomarina halobia</name>
    <dbReference type="NCBI Taxonomy" id="3033386"/>
    <lineage>
        <taxon>Archaea</taxon>
        <taxon>Methanobacteriati</taxon>
        <taxon>Methanobacteriota</taxon>
        <taxon>Stenosarchaea group</taxon>
        <taxon>Halobacteria</taxon>
        <taxon>Halobacteriales</taxon>
        <taxon>Natronomonadaceae</taxon>
        <taxon>Halomarina</taxon>
    </lineage>
</organism>
<evidence type="ECO:0000313" key="2">
    <source>
        <dbReference type="EMBL" id="MFC7319022.1"/>
    </source>
</evidence>
<dbReference type="Pfam" id="PF12802">
    <property type="entry name" value="MarR_2"/>
    <property type="match status" value="1"/>
</dbReference>
<dbReference type="InterPro" id="IPR036390">
    <property type="entry name" value="WH_DNA-bd_sf"/>
</dbReference>
<evidence type="ECO:0000313" key="3">
    <source>
        <dbReference type="Proteomes" id="UP001596547"/>
    </source>
</evidence>
<gene>
    <name evidence="2" type="ORF">ACFQPE_19815</name>
</gene>
<dbReference type="GO" id="GO:0006355">
    <property type="term" value="P:regulation of DNA-templated transcription"/>
    <property type="evidence" value="ECO:0007669"/>
    <property type="project" value="UniProtKB-ARBA"/>
</dbReference>
<name>A0ABD6AEX4_9EURY</name>
<dbReference type="Proteomes" id="UP001596547">
    <property type="component" value="Unassembled WGS sequence"/>
</dbReference>
<comment type="caution">
    <text evidence="2">The sequence shown here is derived from an EMBL/GenBank/DDBJ whole genome shotgun (WGS) entry which is preliminary data.</text>
</comment>
<dbReference type="InterPro" id="IPR036388">
    <property type="entry name" value="WH-like_DNA-bd_sf"/>
</dbReference>
<sequence>MLVFLADSTMPPEPAGAARYERLLELPPSAKLVYLVLDREGPLTQQQLCERTRLSARTARYALTDLHAADLVDHSVYLPDARKRLYQATPVTIPPEWVARSPSVVSRSVGKKCPCRGGRWMHRYA</sequence>
<protein>
    <submittedName>
        <fullName evidence="2">MarR family transcriptional regulator</fullName>
    </submittedName>
</protein>
<keyword evidence="3" id="KW-1185">Reference proteome</keyword>
<evidence type="ECO:0000259" key="1">
    <source>
        <dbReference type="Pfam" id="PF12802"/>
    </source>
</evidence>